<protein>
    <submittedName>
        <fullName evidence="1">Uncharacterized protein</fullName>
    </submittedName>
</protein>
<evidence type="ECO:0000313" key="2">
    <source>
        <dbReference type="Proteomes" id="UP000191089"/>
    </source>
</evidence>
<keyword evidence="2" id="KW-1185">Reference proteome</keyword>
<proteinExistence type="predicted"/>
<dbReference type="Proteomes" id="UP000191089">
    <property type="component" value="Unassembled WGS sequence"/>
</dbReference>
<dbReference type="EMBL" id="LOKQ01000284">
    <property type="protein sequence ID" value="OOX10410.1"/>
    <property type="molecule type" value="Genomic_DNA"/>
</dbReference>
<accession>A0ABX3M7C9</accession>
<gene>
    <name evidence="1" type="ORF">Xcaj_16300</name>
</gene>
<sequence length="77" mass="8069">MRGPDARKAAGLGFDHRAEAVVAQGALLLQMEPDAGEQFVGEGFIEQNTVGVGSLDRVAAKRKPTGMWCQCGVLALA</sequence>
<organism evidence="1 2">
    <name type="scientific">Xanthomonas axonopodis pv. cajani</name>
    <dbReference type="NCBI Taxonomy" id="487827"/>
    <lineage>
        <taxon>Bacteria</taxon>
        <taxon>Pseudomonadati</taxon>
        <taxon>Pseudomonadota</taxon>
        <taxon>Gammaproteobacteria</taxon>
        <taxon>Lysobacterales</taxon>
        <taxon>Lysobacteraceae</taxon>
        <taxon>Xanthomonas</taxon>
    </lineage>
</organism>
<reference evidence="1 2" key="1">
    <citation type="submission" date="2015-12" db="EMBL/GenBank/DDBJ databases">
        <authorList>
            <person name="Bansal K."/>
            <person name="Midha S."/>
            <person name="Patil P.B."/>
        </authorList>
    </citation>
    <scope>NUCLEOTIDE SEQUENCE [LARGE SCALE GENOMIC DNA]</scope>
    <source>
        <strain evidence="1 2">LMG558</strain>
    </source>
</reference>
<evidence type="ECO:0000313" key="1">
    <source>
        <dbReference type="EMBL" id="OOX10410.1"/>
    </source>
</evidence>
<name>A0ABX3M7C9_9XANT</name>
<comment type="caution">
    <text evidence="1">The sequence shown here is derived from an EMBL/GenBank/DDBJ whole genome shotgun (WGS) entry which is preliminary data.</text>
</comment>